<gene>
    <name evidence="1" type="ORF">I553_8461</name>
</gene>
<dbReference type="AlphaFoldDB" id="X8CLT2"/>
<proteinExistence type="predicted"/>
<reference evidence="1" key="1">
    <citation type="submission" date="2014-01" db="EMBL/GenBank/DDBJ databases">
        <authorList>
            <person name="Brown-Elliot B."/>
            <person name="Wallace R."/>
            <person name="Lenaerts A."/>
            <person name="Ordway D."/>
            <person name="DeGroote M.A."/>
            <person name="Parker T."/>
            <person name="Sizemore C."/>
            <person name="Tallon L.J."/>
            <person name="Sadzewicz L.K."/>
            <person name="Sengamalay N."/>
            <person name="Fraser C.M."/>
            <person name="Hine E."/>
            <person name="Shefchek K.A."/>
            <person name="Das S.P."/>
            <person name="Tettelin H."/>
        </authorList>
    </citation>
    <scope>NUCLEOTIDE SEQUENCE [LARGE SCALE GENOMIC DNA]</scope>
    <source>
        <strain evidence="1">4042</strain>
    </source>
</reference>
<protein>
    <submittedName>
        <fullName evidence="1">Uncharacterized protein</fullName>
    </submittedName>
</protein>
<dbReference type="EMBL" id="JAOB01000029">
    <property type="protein sequence ID" value="EUA56413.1"/>
    <property type="molecule type" value="Genomic_DNA"/>
</dbReference>
<comment type="caution">
    <text evidence="1">The sequence shown here is derived from an EMBL/GenBank/DDBJ whole genome shotgun (WGS) entry which is preliminary data.</text>
</comment>
<accession>X8CLT2</accession>
<sequence>MAAIVSLRDRLTAAPRNCSTNFIAPTHPNFHLPLDAAEWLFFGSQTQRDTVWRLSPPWWDVAVG</sequence>
<evidence type="ECO:0000313" key="1">
    <source>
        <dbReference type="EMBL" id="EUA56413.1"/>
    </source>
</evidence>
<organism evidence="1">
    <name type="scientific">Mycobacterium xenopi 4042</name>
    <dbReference type="NCBI Taxonomy" id="1299334"/>
    <lineage>
        <taxon>Bacteria</taxon>
        <taxon>Bacillati</taxon>
        <taxon>Actinomycetota</taxon>
        <taxon>Actinomycetes</taxon>
        <taxon>Mycobacteriales</taxon>
        <taxon>Mycobacteriaceae</taxon>
        <taxon>Mycobacterium</taxon>
    </lineage>
</organism>
<name>X8CLT2_MYCXE</name>